<evidence type="ECO:0000259" key="2">
    <source>
        <dbReference type="Pfam" id="PF15149"/>
    </source>
</evidence>
<organism evidence="3 4">
    <name type="scientific">Hondaea fermentalgiana</name>
    <dbReference type="NCBI Taxonomy" id="2315210"/>
    <lineage>
        <taxon>Eukaryota</taxon>
        <taxon>Sar</taxon>
        <taxon>Stramenopiles</taxon>
        <taxon>Bigyra</taxon>
        <taxon>Labyrinthulomycetes</taxon>
        <taxon>Thraustochytrida</taxon>
        <taxon>Thraustochytriidae</taxon>
        <taxon>Hondaea</taxon>
    </lineage>
</organism>
<reference evidence="3 4" key="1">
    <citation type="submission" date="2017-12" db="EMBL/GenBank/DDBJ databases">
        <title>Sequencing, de novo assembly and annotation of complete genome of a new Thraustochytrid species, strain FCC1311.</title>
        <authorList>
            <person name="Sedici K."/>
            <person name="Godart F."/>
            <person name="Aiese Cigliano R."/>
            <person name="Sanseverino W."/>
            <person name="Barakat M."/>
            <person name="Ortet P."/>
            <person name="Marechal E."/>
            <person name="Cagnac O."/>
            <person name="Amato A."/>
        </authorList>
    </citation>
    <scope>NUCLEOTIDE SEQUENCE [LARGE SCALE GENOMIC DNA]</scope>
</reference>
<feature type="domain" description="Cation channel sperm-associated protein subunit beta C-terminal" evidence="2">
    <location>
        <begin position="1028"/>
        <end position="1243"/>
    </location>
</feature>
<dbReference type="GO" id="GO:0036128">
    <property type="term" value="C:CatSper complex"/>
    <property type="evidence" value="ECO:0007669"/>
    <property type="project" value="InterPro"/>
</dbReference>
<dbReference type="EMBL" id="BEYU01000171">
    <property type="protein sequence ID" value="GBG33847.1"/>
    <property type="molecule type" value="Genomic_DNA"/>
</dbReference>
<name>A0A2R5GSJ2_9STRA</name>
<accession>A0A2R5GSJ2</accession>
<dbReference type="AlphaFoldDB" id="A0A2R5GSJ2"/>
<dbReference type="Pfam" id="PF15149">
    <property type="entry name" value="CATSPERB_C"/>
    <property type="match status" value="1"/>
</dbReference>
<gene>
    <name evidence="3" type="ORF">FCC1311_100702</name>
</gene>
<dbReference type="PANTHER" id="PTHR14705:SF0">
    <property type="entry name" value="CATION CHANNEL SPERM-ASSOCIATED AUXILIARY SUBUNIT BETA"/>
    <property type="match status" value="1"/>
</dbReference>
<keyword evidence="1" id="KW-1133">Transmembrane helix</keyword>
<evidence type="ECO:0000313" key="4">
    <source>
        <dbReference type="Proteomes" id="UP000241890"/>
    </source>
</evidence>
<keyword evidence="1" id="KW-0472">Membrane</keyword>
<comment type="caution">
    <text evidence="3">The sequence shown here is derived from an EMBL/GenBank/DDBJ whole genome shotgun (WGS) entry which is preliminary data.</text>
</comment>
<protein>
    <submittedName>
        <fullName evidence="3">Cation channel sperm-associated protein subunit beta</fullName>
    </submittedName>
</protein>
<dbReference type="OrthoDB" id="2159869at2759"/>
<keyword evidence="1" id="KW-0812">Transmembrane</keyword>
<dbReference type="InterPro" id="IPR028748">
    <property type="entry name" value="CATSPERB"/>
</dbReference>
<feature type="transmembrane region" description="Helical" evidence="1">
    <location>
        <begin position="1222"/>
        <end position="1245"/>
    </location>
</feature>
<dbReference type="InParanoid" id="A0A2R5GSJ2"/>
<keyword evidence="4" id="KW-1185">Reference proteome</keyword>
<dbReference type="Proteomes" id="UP000241890">
    <property type="component" value="Unassembled WGS sequence"/>
</dbReference>
<dbReference type="InterPro" id="IPR048789">
    <property type="entry name" value="CATSPERB_C"/>
</dbReference>
<dbReference type="PANTHER" id="PTHR14705">
    <property type="entry name" value="CATION CHANNEL SPERM-ASSOCIATED PROTEIN SUBUNIT BETA"/>
    <property type="match status" value="1"/>
</dbReference>
<dbReference type="GO" id="GO:0005929">
    <property type="term" value="C:cilium"/>
    <property type="evidence" value="ECO:0007669"/>
    <property type="project" value="TreeGrafter"/>
</dbReference>
<sequence>MVFGLHMQMAIAAQISGIYATAHKSSQRSSLHVDELVHWVVDTASSSVDVDELLFVSLFIGETLVGNATAINSENDGTLTSTFTQAGTFEVTAQLYSINGTLEDEFITEVHVEEKAQNCIEFYPVEGDTLVPSSTGTLRLAARFLRSAGETVMMGIEDDEITRELLSIGEAPIVRIRSEEALTVAGFLYNETFECWNEDDEVNEQCTRAQPVEGGWLIELQAKEWTGSAWLSVESSSHIALNGECGVLATKVPVIVSPLAKTFIGVTRNTSYAPMALSLPASRAVMHLTASLPCMPNVMATIDNDANVPGTITISYDAMRNFRAFDVGSIPAWTEGVYTSQQLCQVLECGNLAVMDLAFLADDTVLLTTTEGLVAVEFGAFGAQAHILPRTGSWRITAGTHCHGELSPSSTSVESHSLHRRVFLKQDSVAELLEVTTDELTGGKAFTFKNLQYLVEPFVSRDGHELLSAMYCTVEPRMVLMLYRSNSEPHINFVGTMCDGEATPMEKPMCYEELDDGSTVLKPNMGYVFPDGAELRGMCAHNTGLGVFAYGHSLWISFDGAHHFDPVLQLDDDEEIVGCPISSASKGAFLVQTTRGRVFFGKIHVKGLIPLYNSLGTDKLVQLSADNVPYWVRRSALGQVERFDVPIKLQFEVFSERADDFQWVISSLHGSRIAVGCIDTASGQLMDQCFRTQHEGMIVQPLQANIYDVDLSTGIAFAKTAAEVGETLSIDEQPCALQITASQALSSVCNKGETRPPLSVALSATEPGSSEENSCLASLTAGRTIFLSARQGSVTLALLSGVTNDTAGIAYCAFGEFPPTADASTQVLIGSSQWTTLASANLRLRFPSCPLPALQIYPSISSPSVRTLDKYDIFYWGGLIADQHAEKNRAVESVLGDNSFWMASGDEDLIRILRVRPSLTTAHVHHFIDPGFLPTAWSTKITSATFATYESVHPSEDFTTDFTSGTHSFLVLVEPSGVITSSVTTVLMSGTNVNLACDPNNFESVARLFIACPLTKDFLYVPGEDAEYIDLPVNYRPPSERGKGIPLSPNVYNADPSQPLYMNWYQVSRDSAQFGLCANASDHSDCDCARFDDLDDAKRGPEVSDCIVKVQRMLYSEYFVPSFVLGSEETRALNSTYQIRDVNGRQDFCTNASAYDTTECGVTSTIETFGFNPFEYDAILFVGEGLYHFEVSIQDPISFCDLKTYIHVYVEEPPLTPREESMTIAVTAVVLLVLGLFSYIVYSFWNRDHDQRDTRKLGARG</sequence>
<evidence type="ECO:0000313" key="3">
    <source>
        <dbReference type="EMBL" id="GBG33847.1"/>
    </source>
</evidence>
<proteinExistence type="predicted"/>
<evidence type="ECO:0000256" key="1">
    <source>
        <dbReference type="SAM" id="Phobius"/>
    </source>
</evidence>